<evidence type="ECO:0000313" key="2">
    <source>
        <dbReference type="EMBL" id="TBU34733.1"/>
    </source>
</evidence>
<evidence type="ECO:0000256" key="1">
    <source>
        <dbReference type="SAM" id="MobiDB-lite"/>
    </source>
</evidence>
<feature type="region of interest" description="Disordered" evidence="1">
    <location>
        <begin position="1"/>
        <end position="28"/>
    </location>
</feature>
<feature type="compositionally biased region" description="Polar residues" evidence="1">
    <location>
        <begin position="17"/>
        <end position="28"/>
    </location>
</feature>
<sequence>MNITELRSPGACAESLPMSTPRKSNQGPTHLCVCDVHSRGMSVTYLYMTLCYDLPWSLIE</sequence>
<proteinExistence type="predicted"/>
<dbReference type="EMBL" id="ML143388">
    <property type="protein sequence ID" value="TBU34733.1"/>
    <property type="molecule type" value="Genomic_DNA"/>
</dbReference>
<gene>
    <name evidence="2" type="ORF">BD311DRAFT_746703</name>
</gene>
<protein>
    <submittedName>
        <fullName evidence="2">Uncharacterized protein</fullName>
    </submittedName>
</protein>
<reference evidence="2" key="1">
    <citation type="submission" date="2019-01" db="EMBL/GenBank/DDBJ databases">
        <title>Draft genome sequences of three monokaryotic isolates of the white-rot basidiomycete fungus Dichomitus squalens.</title>
        <authorList>
            <consortium name="DOE Joint Genome Institute"/>
            <person name="Lopez S.C."/>
            <person name="Andreopoulos B."/>
            <person name="Pangilinan J."/>
            <person name="Lipzen A."/>
            <person name="Riley R."/>
            <person name="Ahrendt S."/>
            <person name="Ng V."/>
            <person name="Barry K."/>
            <person name="Daum C."/>
            <person name="Grigoriev I.V."/>
            <person name="Hilden K.S."/>
            <person name="Makela M.R."/>
            <person name="de Vries R.P."/>
        </authorList>
    </citation>
    <scope>NUCLEOTIDE SEQUENCE [LARGE SCALE GENOMIC DNA]</scope>
    <source>
        <strain evidence="2">OM18370.1</strain>
    </source>
</reference>
<accession>A0A4V2K1Z8</accession>
<name>A0A4V2K1Z8_9APHY</name>
<dbReference type="Proteomes" id="UP000292957">
    <property type="component" value="Unassembled WGS sequence"/>
</dbReference>
<organism evidence="2">
    <name type="scientific">Dichomitus squalens</name>
    <dbReference type="NCBI Taxonomy" id="114155"/>
    <lineage>
        <taxon>Eukaryota</taxon>
        <taxon>Fungi</taxon>
        <taxon>Dikarya</taxon>
        <taxon>Basidiomycota</taxon>
        <taxon>Agaricomycotina</taxon>
        <taxon>Agaricomycetes</taxon>
        <taxon>Polyporales</taxon>
        <taxon>Polyporaceae</taxon>
        <taxon>Dichomitus</taxon>
    </lineage>
</organism>
<dbReference type="AlphaFoldDB" id="A0A4V2K1Z8"/>